<feature type="domain" description="Polysaccharide pyruvyl transferase" evidence="1">
    <location>
        <begin position="350"/>
        <end position="629"/>
    </location>
</feature>
<evidence type="ECO:0000259" key="1">
    <source>
        <dbReference type="Pfam" id="PF04230"/>
    </source>
</evidence>
<protein>
    <submittedName>
        <fullName evidence="2">Polysaccharide pyruvyl transferase family protein</fullName>
    </submittedName>
</protein>
<dbReference type="PANTHER" id="PTHR36836:SF1">
    <property type="entry name" value="COLANIC ACID BIOSYNTHESIS PROTEIN WCAK"/>
    <property type="match status" value="1"/>
</dbReference>
<comment type="caution">
    <text evidence="2">The sequence shown here is derived from an EMBL/GenBank/DDBJ whole genome shotgun (WGS) entry which is preliminary data.</text>
</comment>
<name>A0ABS1LI07_9MICO</name>
<evidence type="ECO:0000313" key="3">
    <source>
        <dbReference type="Proteomes" id="UP000675409"/>
    </source>
</evidence>
<evidence type="ECO:0000313" key="2">
    <source>
        <dbReference type="EMBL" id="MBL0885869.1"/>
    </source>
</evidence>
<keyword evidence="3" id="KW-1185">Reference proteome</keyword>
<accession>A0ABS1LI07</accession>
<sequence>MQKLDPSSRRANSRRAAEVASALRSVTGTFPRLDRRTARDLKAGRTAWTDVAPLHDAMVHGVEAALGDWDKDGAATLVALLVADAASPESNRLAGLAAGLAGDDALATDYFYAASKGTGSVERRKRNVERQVSELARIRRIRELVRTREDQPGFETLRRAVLTASFGRPEDAALACARYLVAALLSGDVRPFGELLTESVPRGFDAIRAKEPEALELAVDNAAWVATAGNHPGALDLLRASFARTGTISEQFCLAAANSLSAISSYDAARHMYLLADSGSGTAAAAKVAWIVHDDDAAYHLGRKALRQGSSRVSVRAVLERSQDPVTPSEADAPHGGLGHVAFYVGPGENFGDIVLPDAVRDAVDEAGSSSDSSRWVSFHAHQVFDEEFTRIANEQRGLVVGGGGLFLPDTSPNGNSGWQWNVPRESLEALRVPVYAFAVGFNLFQGQRFTGDLFPRSLEAFTRKCEFLGLRNTGSMSRVTEMLPADLHDKVRFVPCPTTVLRHLRPGIAPGRSGTGRILLNAAFDRSERRFSAGYADFLEQIVGFTEKVRGAGVGADVQVVAHTRGDRKLARDLADAHGLELPLIDLQDMDQADALAVYAESSLVIGMRGHAGMIPFGLGTPILSIVSHPKMRYFLEDIDRLEWGCDVGEEKLGELLAERAIDVLSHEDRYRADVVERQQVLLPHVRSAAAEIANAG</sequence>
<dbReference type="GO" id="GO:0016740">
    <property type="term" value="F:transferase activity"/>
    <property type="evidence" value="ECO:0007669"/>
    <property type="project" value="UniProtKB-KW"/>
</dbReference>
<dbReference type="EMBL" id="JABBYC010000006">
    <property type="protein sequence ID" value="MBL0885869.1"/>
    <property type="molecule type" value="Genomic_DNA"/>
</dbReference>
<dbReference type="InterPro" id="IPR007345">
    <property type="entry name" value="Polysacch_pyruvyl_Trfase"/>
</dbReference>
<keyword evidence="2" id="KW-0808">Transferase</keyword>
<proteinExistence type="predicted"/>
<reference evidence="2 3" key="1">
    <citation type="journal article" date="2021" name="Arch. Microbiol.">
        <title>Myceligenerans indicum sp. nov., an actinobacterium isolated from mangrove sediment of Sundarbans, India.</title>
        <authorList>
            <person name="Asha K."/>
            <person name="Bhadury P."/>
        </authorList>
    </citation>
    <scope>NUCLEOTIDE SEQUENCE [LARGE SCALE GENOMIC DNA]</scope>
    <source>
        <strain evidence="2 3">I2</strain>
    </source>
</reference>
<gene>
    <name evidence="2" type="ORF">HGK34_06190</name>
</gene>
<dbReference type="Pfam" id="PF04230">
    <property type="entry name" value="PS_pyruv_trans"/>
    <property type="match status" value="1"/>
</dbReference>
<dbReference type="RefSeq" id="WP_201845707.1">
    <property type="nucleotide sequence ID" value="NZ_JABBYC010000006.1"/>
</dbReference>
<dbReference type="PANTHER" id="PTHR36836">
    <property type="entry name" value="COLANIC ACID BIOSYNTHESIS PROTEIN WCAK"/>
    <property type="match status" value="1"/>
</dbReference>
<dbReference type="Proteomes" id="UP000675409">
    <property type="component" value="Unassembled WGS sequence"/>
</dbReference>
<organism evidence="2 3">
    <name type="scientific">Myceligenerans indicum</name>
    <dbReference type="NCBI Taxonomy" id="2593663"/>
    <lineage>
        <taxon>Bacteria</taxon>
        <taxon>Bacillati</taxon>
        <taxon>Actinomycetota</taxon>
        <taxon>Actinomycetes</taxon>
        <taxon>Micrococcales</taxon>
        <taxon>Promicromonosporaceae</taxon>
        <taxon>Myceligenerans</taxon>
    </lineage>
</organism>